<organism evidence="2">
    <name type="scientific">hydrothermal vent metagenome</name>
    <dbReference type="NCBI Taxonomy" id="652676"/>
    <lineage>
        <taxon>unclassified sequences</taxon>
        <taxon>metagenomes</taxon>
        <taxon>ecological metagenomes</taxon>
    </lineage>
</organism>
<feature type="domain" description="HDOD" evidence="1">
    <location>
        <begin position="13"/>
        <end position="210"/>
    </location>
</feature>
<dbReference type="PANTHER" id="PTHR33525">
    <property type="match status" value="1"/>
</dbReference>
<dbReference type="Gene3D" id="1.10.3210.10">
    <property type="entry name" value="Hypothetical protein af1432"/>
    <property type="match status" value="1"/>
</dbReference>
<evidence type="ECO:0000259" key="1">
    <source>
        <dbReference type="PROSITE" id="PS51833"/>
    </source>
</evidence>
<dbReference type="PANTHER" id="PTHR33525:SF4">
    <property type="entry name" value="CYCLIC DI-GMP PHOSPHODIESTERASE CDGJ"/>
    <property type="match status" value="1"/>
</dbReference>
<protein>
    <recommendedName>
        <fullName evidence="1">HDOD domain-containing protein</fullName>
    </recommendedName>
</protein>
<reference evidence="2" key="1">
    <citation type="submission" date="2016-10" db="EMBL/GenBank/DDBJ databases">
        <authorList>
            <person name="de Groot N.N."/>
        </authorList>
    </citation>
    <scope>NUCLEOTIDE SEQUENCE</scope>
</reference>
<dbReference type="SUPFAM" id="SSF109604">
    <property type="entry name" value="HD-domain/PDEase-like"/>
    <property type="match status" value="1"/>
</dbReference>
<dbReference type="InterPro" id="IPR052340">
    <property type="entry name" value="RNase_Y/CdgJ"/>
</dbReference>
<dbReference type="Pfam" id="PF08668">
    <property type="entry name" value="HDOD"/>
    <property type="match status" value="1"/>
</dbReference>
<gene>
    <name evidence="2" type="ORF">MNB_SM-4-576</name>
</gene>
<accession>A0A1W1C3Y8</accession>
<dbReference type="EMBL" id="FPHF01000057">
    <property type="protein sequence ID" value="SFV60431.1"/>
    <property type="molecule type" value="Genomic_DNA"/>
</dbReference>
<sequence>MSYIPLIARVDSLPPLPESVLKIESLFMQEQPEINDIVKIIELDPSLTADILAKVNAPFYGFSKNIISILQAVTLFGANQIRSIVLSSSINRCFDIDLSPYDISTLEFSKISTMQSELLFQWYLSIDINIARTLTPVAFLMETGKILIAKELLQDKKEDEFLSDLMRYHDVAYVENMHTMMTTAQINALIFKHLNLNDTFWECMKYLDAEREVPEHMKERVFALQVVRSAVNIQEQFTEQSLKKAVGLLKGHNLNTDSFLRISKRLQKKYLD</sequence>
<proteinExistence type="predicted"/>
<dbReference type="AlphaFoldDB" id="A0A1W1C3Y8"/>
<dbReference type="InterPro" id="IPR013976">
    <property type="entry name" value="HDOD"/>
</dbReference>
<name>A0A1W1C3Y8_9ZZZZ</name>
<evidence type="ECO:0000313" key="2">
    <source>
        <dbReference type="EMBL" id="SFV60431.1"/>
    </source>
</evidence>
<dbReference type="PROSITE" id="PS51833">
    <property type="entry name" value="HDOD"/>
    <property type="match status" value="1"/>
</dbReference>